<feature type="domain" description="DUF6593" evidence="1">
    <location>
        <begin position="13"/>
        <end position="184"/>
    </location>
</feature>
<dbReference type="AlphaFoldDB" id="J4G5X0"/>
<dbReference type="RefSeq" id="XP_012180796.1">
    <property type="nucleotide sequence ID" value="XM_012325406.1"/>
</dbReference>
<sequence>MPLVLSFMQNEPLHSTVVSLDEDNQTALRYHVVTTKSQDKRTTTITATATELGVVAKIEWTPSFMSGVVTMGGQRTPIDKFIPHGHFFGTTYVCIIGDERRKLPGNAMHFLTEYEAFDFAMGKNTDGNTRLIDSKDDAVVARSLPASAGPGEERDLTLEIRDRGLRLTDRLFLTFVIVEHLERMSIAHNHSKRGSDIVGAMSTYSATANNASMFSSLCATTMAL</sequence>
<dbReference type="Pfam" id="PF20236">
    <property type="entry name" value="DUF6593"/>
    <property type="match status" value="1"/>
</dbReference>
<dbReference type="GeneID" id="24096424"/>
<proteinExistence type="predicted"/>
<name>J4G5X0_9APHY</name>
<keyword evidence="3" id="KW-1185">Reference proteome</keyword>
<gene>
    <name evidence="2" type="ORF">FIBRA_03569</name>
</gene>
<dbReference type="EMBL" id="HE797036">
    <property type="protein sequence ID" value="CCM01513.1"/>
    <property type="molecule type" value="Genomic_DNA"/>
</dbReference>
<evidence type="ECO:0000313" key="3">
    <source>
        <dbReference type="Proteomes" id="UP000006352"/>
    </source>
</evidence>
<accession>J4G5X0</accession>
<reference evidence="2 3" key="1">
    <citation type="journal article" date="2012" name="Appl. Environ. Microbiol.">
        <title>Short-read sequencing for genomic analysis of the brown rot fungus Fibroporia radiculosa.</title>
        <authorList>
            <person name="Tang J.D."/>
            <person name="Perkins A.D."/>
            <person name="Sonstegard T.S."/>
            <person name="Schroeder S.G."/>
            <person name="Burgess S.C."/>
            <person name="Diehl S.V."/>
        </authorList>
    </citation>
    <scope>NUCLEOTIDE SEQUENCE [LARGE SCALE GENOMIC DNA]</scope>
    <source>
        <strain evidence="2 3">TFFH 294</strain>
    </source>
</reference>
<dbReference type="InParanoid" id="J4G5X0"/>
<evidence type="ECO:0000313" key="2">
    <source>
        <dbReference type="EMBL" id="CCM01513.1"/>
    </source>
</evidence>
<dbReference type="Proteomes" id="UP000006352">
    <property type="component" value="Unassembled WGS sequence"/>
</dbReference>
<protein>
    <recommendedName>
        <fullName evidence="1">DUF6593 domain-containing protein</fullName>
    </recommendedName>
</protein>
<evidence type="ECO:0000259" key="1">
    <source>
        <dbReference type="Pfam" id="PF20236"/>
    </source>
</evidence>
<dbReference type="InterPro" id="IPR046528">
    <property type="entry name" value="DUF6593"/>
</dbReference>
<dbReference type="HOGENOM" id="CLU_1366270_0_0_1"/>
<dbReference type="OrthoDB" id="3360976at2759"/>
<organism evidence="2 3">
    <name type="scientific">Fibroporia radiculosa</name>
    <dbReference type="NCBI Taxonomy" id="599839"/>
    <lineage>
        <taxon>Eukaryota</taxon>
        <taxon>Fungi</taxon>
        <taxon>Dikarya</taxon>
        <taxon>Basidiomycota</taxon>
        <taxon>Agaricomycotina</taxon>
        <taxon>Agaricomycetes</taxon>
        <taxon>Polyporales</taxon>
        <taxon>Fibroporiaceae</taxon>
        <taxon>Fibroporia</taxon>
    </lineage>
</organism>